<accession>A0ABD0YRD5</accession>
<gene>
    <name evidence="2" type="ORF">AAG570_008603</name>
</gene>
<evidence type="ECO:0000313" key="2">
    <source>
        <dbReference type="EMBL" id="KAL1138540.1"/>
    </source>
</evidence>
<keyword evidence="3" id="KW-1185">Reference proteome</keyword>
<dbReference type="EMBL" id="JBFDAA010000003">
    <property type="protein sequence ID" value="KAL1138540.1"/>
    <property type="molecule type" value="Genomic_DNA"/>
</dbReference>
<dbReference type="AlphaFoldDB" id="A0ABD0YRD5"/>
<feature type="compositionally biased region" description="Acidic residues" evidence="1">
    <location>
        <begin position="82"/>
        <end position="91"/>
    </location>
</feature>
<organism evidence="2 3">
    <name type="scientific">Ranatra chinensis</name>
    <dbReference type="NCBI Taxonomy" id="642074"/>
    <lineage>
        <taxon>Eukaryota</taxon>
        <taxon>Metazoa</taxon>
        <taxon>Ecdysozoa</taxon>
        <taxon>Arthropoda</taxon>
        <taxon>Hexapoda</taxon>
        <taxon>Insecta</taxon>
        <taxon>Pterygota</taxon>
        <taxon>Neoptera</taxon>
        <taxon>Paraneoptera</taxon>
        <taxon>Hemiptera</taxon>
        <taxon>Heteroptera</taxon>
        <taxon>Panheteroptera</taxon>
        <taxon>Nepomorpha</taxon>
        <taxon>Nepidae</taxon>
        <taxon>Ranatrinae</taxon>
        <taxon>Ranatra</taxon>
    </lineage>
</organism>
<reference evidence="2 3" key="1">
    <citation type="submission" date="2024-07" db="EMBL/GenBank/DDBJ databases">
        <title>Chromosome-level genome assembly of the water stick insect Ranatra chinensis (Heteroptera: Nepidae).</title>
        <authorList>
            <person name="Liu X."/>
        </authorList>
    </citation>
    <scope>NUCLEOTIDE SEQUENCE [LARGE SCALE GENOMIC DNA]</scope>
    <source>
        <strain evidence="2">Cailab_2021Rc</strain>
        <tissue evidence="2">Muscle</tissue>
    </source>
</reference>
<proteinExistence type="predicted"/>
<evidence type="ECO:0000313" key="3">
    <source>
        <dbReference type="Proteomes" id="UP001558652"/>
    </source>
</evidence>
<name>A0ABD0YRD5_9HEMI</name>
<evidence type="ECO:0000256" key="1">
    <source>
        <dbReference type="SAM" id="MobiDB-lite"/>
    </source>
</evidence>
<feature type="region of interest" description="Disordered" evidence="1">
    <location>
        <begin position="62"/>
        <end position="159"/>
    </location>
</feature>
<comment type="caution">
    <text evidence="2">The sequence shown here is derived from an EMBL/GenBank/DDBJ whole genome shotgun (WGS) entry which is preliminary data.</text>
</comment>
<dbReference type="Proteomes" id="UP001558652">
    <property type="component" value="Unassembled WGS sequence"/>
</dbReference>
<feature type="compositionally biased region" description="Basic and acidic residues" evidence="1">
    <location>
        <begin position="92"/>
        <end position="115"/>
    </location>
</feature>
<protein>
    <submittedName>
        <fullName evidence="2">Uncharacterized protein</fullName>
    </submittedName>
</protein>
<sequence>MRSESVVAAVSHALDKEWATRVEYIGPILIYTVVLEDGFNKVCPDVSLICLRVAGKAERRVACKPSGSESSAPYIPSGACDGQEEGEEEDDLSRKQKACEEDDHNNKTSEDELTSRRSYVGRGGEHDPGISGIRGYTPGAPSFSRQPILSAASLEKKRS</sequence>